<dbReference type="Proteomes" id="UP000294919">
    <property type="component" value="Unassembled WGS sequence"/>
</dbReference>
<feature type="transmembrane region" description="Helical" evidence="1">
    <location>
        <begin position="389"/>
        <end position="407"/>
    </location>
</feature>
<evidence type="ECO:0000256" key="2">
    <source>
        <dbReference type="SAM" id="SignalP"/>
    </source>
</evidence>
<reference evidence="3 4" key="1">
    <citation type="submission" date="2019-03" db="EMBL/GenBank/DDBJ databases">
        <title>Genomic Encyclopedia of Type Strains, Phase IV (KMG-IV): sequencing the most valuable type-strain genomes for metagenomic binning, comparative biology and taxonomic classification.</title>
        <authorList>
            <person name="Goeker M."/>
        </authorList>
    </citation>
    <scope>NUCLEOTIDE SEQUENCE [LARGE SCALE GENOMIC DNA]</scope>
    <source>
        <strain evidence="3 4">DSM 102940</strain>
    </source>
</reference>
<name>A0A4V6NPF4_9FIRM</name>
<feature type="chain" id="PRO_5020302510" evidence="2">
    <location>
        <begin position="23"/>
        <end position="416"/>
    </location>
</feature>
<keyword evidence="2" id="KW-0732">Signal</keyword>
<keyword evidence="1" id="KW-0472">Membrane</keyword>
<dbReference type="RefSeq" id="WP_132244223.1">
    <property type="nucleotide sequence ID" value="NZ_SLWV01000007.1"/>
</dbReference>
<dbReference type="AlphaFoldDB" id="A0A4V6NPF4"/>
<keyword evidence="1" id="KW-1133">Transmembrane helix</keyword>
<keyword evidence="4" id="KW-1185">Reference proteome</keyword>
<gene>
    <name evidence="3" type="ORF">EV214_10777</name>
</gene>
<feature type="signal peptide" evidence="2">
    <location>
        <begin position="1"/>
        <end position="22"/>
    </location>
</feature>
<evidence type="ECO:0000313" key="4">
    <source>
        <dbReference type="Proteomes" id="UP000294919"/>
    </source>
</evidence>
<sequence>MKKYGIFFTMIISLFLHSVSFAQTDVEGWRYYKEIDANDKSEYKTFFLDKEIYRHAKNDLGDIRISNEKNEFIPYYIYNEYLSQKEEIKIKYQSNEILSFIKENNQYTDFKIIPLKEHEDLLGNQLTFDINQARFMKNVTVYGGHDDKKWDFIKNDYLYRTDTAEKLNISLDESYKYDYYRIVFLNDIENTNIKALNLVFDQKKVIYESYQKEENVDFKEALEGRNTTILIENKDRLKINNIKINSEDDYKRDYTISYRDKDGEFRMFGNGEIYQISLKNFHIEENNIHIDEPTNILDTLKIQIHNQDNKPINIEDIAIRYYTDKVVFKGTKGKYKILFNNKLATRPDYDIESYKNYIEKEEQEICKLSTLYQQQNKATDEQKKINYKWMLNIMIIMISIGMILLIIKKSGFKDVE</sequence>
<accession>A0A4V6NPF4</accession>
<evidence type="ECO:0000256" key="1">
    <source>
        <dbReference type="SAM" id="Phobius"/>
    </source>
</evidence>
<comment type="caution">
    <text evidence="3">The sequence shown here is derived from an EMBL/GenBank/DDBJ whole genome shotgun (WGS) entry which is preliminary data.</text>
</comment>
<protein>
    <submittedName>
        <fullName evidence="3">Uncharacterized protein</fullName>
    </submittedName>
</protein>
<organism evidence="3 4">
    <name type="scientific">Marinisporobacter balticus</name>
    <dbReference type="NCBI Taxonomy" id="2018667"/>
    <lineage>
        <taxon>Bacteria</taxon>
        <taxon>Bacillati</taxon>
        <taxon>Bacillota</taxon>
        <taxon>Clostridia</taxon>
        <taxon>Peptostreptococcales</taxon>
        <taxon>Thermotaleaceae</taxon>
        <taxon>Marinisporobacter</taxon>
    </lineage>
</organism>
<evidence type="ECO:0000313" key="3">
    <source>
        <dbReference type="EMBL" id="TCO76920.1"/>
    </source>
</evidence>
<dbReference type="EMBL" id="SLWV01000007">
    <property type="protein sequence ID" value="TCO76920.1"/>
    <property type="molecule type" value="Genomic_DNA"/>
</dbReference>
<dbReference type="OrthoDB" id="1806788at2"/>
<keyword evidence="1" id="KW-0812">Transmembrane</keyword>
<proteinExistence type="predicted"/>